<dbReference type="EMBL" id="RBRY01000026">
    <property type="protein sequence ID" value="RMR62281.1"/>
    <property type="molecule type" value="Genomic_DNA"/>
</dbReference>
<dbReference type="Pfam" id="PF22275">
    <property type="entry name" value="DUF6957"/>
    <property type="match status" value="1"/>
</dbReference>
<name>A0A3M4WE14_PSECI</name>
<accession>A0A3M4WE14</accession>
<dbReference type="RefSeq" id="WP_259645138.1">
    <property type="nucleotide sequence ID" value="NZ_RBRY01000026.1"/>
</dbReference>
<dbReference type="AlphaFoldDB" id="A0A3M4WE14"/>
<dbReference type="Proteomes" id="UP000278332">
    <property type="component" value="Unassembled WGS sequence"/>
</dbReference>
<reference evidence="2 3" key="1">
    <citation type="submission" date="2018-08" db="EMBL/GenBank/DDBJ databases">
        <title>Recombination of ecologically and evolutionarily significant loci maintains genetic cohesion in the Pseudomonas syringae species complex.</title>
        <authorList>
            <person name="Dillon M."/>
            <person name="Thakur S."/>
            <person name="Almeida R.N.D."/>
            <person name="Weir B.S."/>
            <person name="Guttman D.S."/>
        </authorList>
    </citation>
    <scope>NUCLEOTIDE SEQUENCE [LARGE SCALE GENOMIC DNA]</scope>
    <source>
        <strain evidence="2 3">ICMP 6917</strain>
    </source>
</reference>
<evidence type="ECO:0000313" key="3">
    <source>
        <dbReference type="Proteomes" id="UP000278332"/>
    </source>
</evidence>
<evidence type="ECO:0000313" key="2">
    <source>
        <dbReference type="EMBL" id="RMR62281.1"/>
    </source>
</evidence>
<feature type="domain" description="DUF6957" evidence="1">
    <location>
        <begin position="21"/>
        <end position="131"/>
    </location>
</feature>
<evidence type="ECO:0000259" key="1">
    <source>
        <dbReference type="Pfam" id="PF22275"/>
    </source>
</evidence>
<dbReference type="InterPro" id="IPR054232">
    <property type="entry name" value="DUF6957"/>
</dbReference>
<gene>
    <name evidence="2" type="ORF">ALP84_200039</name>
</gene>
<comment type="caution">
    <text evidence="2">The sequence shown here is derived from an EMBL/GenBank/DDBJ whole genome shotgun (WGS) entry which is preliminary data.</text>
</comment>
<proteinExistence type="predicted"/>
<organism evidence="2 3">
    <name type="scientific">Pseudomonas cichorii</name>
    <dbReference type="NCBI Taxonomy" id="36746"/>
    <lineage>
        <taxon>Bacteria</taxon>
        <taxon>Pseudomonadati</taxon>
        <taxon>Pseudomonadota</taxon>
        <taxon>Gammaproteobacteria</taxon>
        <taxon>Pseudomonadales</taxon>
        <taxon>Pseudomonadaceae</taxon>
        <taxon>Pseudomonas</taxon>
    </lineage>
</organism>
<protein>
    <recommendedName>
        <fullName evidence="1">DUF6957 domain-containing protein</fullName>
    </recommendedName>
</protein>
<sequence>MDVNSLIQDGLLGDLGVSLMGTKLCLDDALQAARKRFKHLPLCVVEEWIILDAIVTDAERAKVVAAGCQPMFLFAHKVVHDEQRRFEPGHWVRSSLGTNFKESFLFVTRNSVYVLLGPGHRKSSSIDAIFSLF</sequence>